<dbReference type="Proteomes" id="UP001516023">
    <property type="component" value="Unassembled WGS sequence"/>
</dbReference>
<organism evidence="3 4">
    <name type="scientific">Cyclotella cryptica</name>
    <dbReference type="NCBI Taxonomy" id="29204"/>
    <lineage>
        <taxon>Eukaryota</taxon>
        <taxon>Sar</taxon>
        <taxon>Stramenopiles</taxon>
        <taxon>Ochrophyta</taxon>
        <taxon>Bacillariophyta</taxon>
        <taxon>Coscinodiscophyceae</taxon>
        <taxon>Thalassiosirophycidae</taxon>
        <taxon>Stephanodiscales</taxon>
        <taxon>Stephanodiscaceae</taxon>
        <taxon>Cyclotella</taxon>
    </lineage>
</organism>
<evidence type="ECO:0000313" key="4">
    <source>
        <dbReference type="Proteomes" id="UP001516023"/>
    </source>
</evidence>
<sequence>MAKGKGKGRNNNKKKNGGGGGRGRNPSGNIPASSSSSTPFLKGQIPDFGERKKANHRNYQTLYSRYKAATHRFLEYMRNSVPEVIIAGDKSVNFLVSAADWMAVTSYAVDPIVLKDLKLCIRSRTRVAESVFGGGDATHKYFLDILVYCWTVLRTLPVATVDKPLQELEEVGDSKDSHLFSAFGEELEMEEEEEDPDIFPTTVPRPMPDKIRLTIEELTSSDDRNDAILFLITLDELMSMVALQYQVILKSIKTYREQMVPESAIIEHLLEAAVTSNFAIQQVQQLEMELQAQHQHLTTPYRLLSTLVLPELTSNVDDILRKHSNGTKEWKKQDIISYLGDCLECFFINPSDEWNRKETIVQDFCSEYDVDSSGRAQLEQMFMAIQYLVILEVPLKMEINSSTEKLRAAQARLGKPSQSHSWLINSKYIGGDRSIHHTIRLLQGFAGVIDRTPMNSKAYQNPSMTGYFGSTNWLMGRSRKIRDMDELLMSTILPSWMSMARHGIVGKMRFPRESELCPLFMQLKYYVDNPRKAVSWSLAFGVHAMLTGILEVDREIYEIMRVSKAVFEQFFAQTVNAAKLSMKEKSSDMSNSEVWKHNLCMVSIFESFGVKVFQEQAIWNPLCSGTIFSVLSLFCNLEAGCSAIDCQAQLRIVMYLYHGLLINDIIHAGEIPLLDIIYDSFKECKALWQGGLPRKGELVQRFWICFGMSLKDSKQMAENARPCDSTSPFDGFAEGIKLCRGRKMNPIEPSELAMSFRRICERDFTGVCDKYHTPEQKRNSAGTEQYLFAVRTNDTLDHLEKENRLLSINFFSVAYYLEQFVCSLGRVLEWESHLQSFKQQSGTNMRQGFVILFTQHLLGALDFAEDPMNYEFLDVPMGVALTMLQEFFVRIPSRNVMWFQAVQSDENEVRAVTNVSQLNNN</sequence>
<evidence type="ECO:0000259" key="2">
    <source>
        <dbReference type="Pfam" id="PF20253"/>
    </source>
</evidence>
<proteinExistence type="predicted"/>
<reference evidence="3 4" key="1">
    <citation type="journal article" date="2020" name="G3 (Bethesda)">
        <title>Improved Reference Genome for Cyclotella cryptica CCMP332, a Model for Cell Wall Morphogenesis, Salinity Adaptation, and Lipid Production in Diatoms (Bacillariophyta).</title>
        <authorList>
            <person name="Roberts W.R."/>
            <person name="Downey K.M."/>
            <person name="Ruck E.C."/>
            <person name="Traller J.C."/>
            <person name="Alverson A.J."/>
        </authorList>
    </citation>
    <scope>NUCLEOTIDE SEQUENCE [LARGE SCALE GENOMIC DNA]</scope>
    <source>
        <strain evidence="3 4">CCMP332</strain>
    </source>
</reference>
<evidence type="ECO:0000313" key="3">
    <source>
        <dbReference type="EMBL" id="KAL3804368.1"/>
    </source>
</evidence>
<gene>
    <name evidence="3" type="ORF">HJC23_011296</name>
</gene>
<comment type="caution">
    <text evidence="3">The sequence shown here is derived from an EMBL/GenBank/DDBJ whole genome shotgun (WGS) entry which is preliminary data.</text>
</comment>
<protein>
    <recommendedName>
        <fullName evidence="2">DUF6604 domain-containing protein</fullName>
    </recommendedName>
</protein>
<feature type="region of interest" description="Disordered" evidence="1">
    <location>
        <begin position="1"/>
        <end position="46"/>
    </location>
</feature>
<dbReference type="Pfam" id="PF20253">
    <property type="entry name" value="DUF6604"/>
    <property type="match status" value="1"/>
</dbReference>
<name>A0ABD3QVX4_9STRA</name>
<keyword evidence="4" id="KW-1185">Reference proteome</keyword>
<dbReference type="InterPro" id="IPR046539">
    <property type="entry name" value="DUF6604"/>
</dbReference>
<accession>A0ABD3QVX4</accession>
<feature type="compositionally biased region" description="Basic residues" evidence="1">
    <location>
        <begin position="1"/>
        <end position="16"/>
    </location>
</feature>
<dbReference type="EMBL" id="JABMIG020000008">
    <property type="protein sequence ID" value="KAL3804368.1"/>
    <property type="molecule type" value="Genomic_DNA"/>
</dbReference>
<dbReference type="AlphaFoldDB" id="A0ABD3QVX4"/>
<evidence type="ECO:0000256" key="1">
    <source>
        <dbReference type="SAM" id="MobiDB-lite"/>
    </source>
</evidence>
<feature type="domain" description="DUF6604" evidence="2">
    <location>
        <begin position="92"/>
        <end position="291"/>
    </location>
</feature>